<sequence>MEELSGDDLFEKRLEQCHVLESLAITLEKMLEGSYISSNTANKIMKEASNQYHNLLKYSKFCLPSHYVIGHLKHYKQSEYEWIFSVANPVISLCVPSNGSGGRPFVAEMCNDLGNYEGARTTSNMSLNAHSGTFCYPGIIKIRAITDGTEVS</sequence>
<evidence type="ECO:0000313" key="1">
    <source>
        <dbReference type="EMBL" id="KAK1445081.1"/>
    </source>
</evidence>
<protein>
    <submittedName>
        <fullName evidence="1">Uncharacterized protein</fullName>
    </submittedName>
</protein>
<gene>
    <name evidence="1" type="ORF">BgAZ_109870</name>
</gene>
<accession>A0AAD8PGS2</accession>
<dbReference type="AlphaFoldDB" id="A0AAD8PGS2"/>
<reference evidence="1" key="1">
    <citation type="submission" date="2023-08" db="EMBL/GenBank/DDBJ databases">
        <title>Draft sequence of the Babesia gibsoni genome.</title>
        <authorList>
            <person name="Yamagishi J.Y."/>
            <person name="Xuan X.X."/>
        </authorList>
    </citation>
    <scope>NUCLEOTIDE SEQUENCE</scope>
    <source>
        <strain evidence="1">Azabu</strain>
    </source>
</reference>
<name>A0AAD8PGS2_BABGI</name>
<comment type="caution">
    <text evidence="1">The sequence shown here is derived from an EMBL/GenBank/DDBJ whole genome shotgun (WGS) entry which is preliminary data.</text>
</comment>
<organism evidence="1 2">
    <name type="scientific">Babesia gibsoni</name>
    <dbReference type="NCBI Taxonomy" id="33632"/>
    <lineage>
        <taxon>Eukaryota</taxon>
        <taxon>Sar</taxon>
        <taxon>Alveolata</taxon>
        <taxon>Apicomplexa</taxon>
        <taxon>Aconoidasida</taxon>
        <taxon>Piroplasmida</taxon>
        <taxon>Babesiidae</taxon>
        <taxon>Babesia</taxon>
    </lineage>
</organism>
<keyword evidence="2" id="KW-1185">Reference proteome</keyword>
<evidence type="ECO:0000313" key="2">
    <source>
        <dbReference type="Proteomes" id="UP001230268"/>
    </source>
</evidence>
<proteinExistence type="predicted"/>
<dbReference type="EMBL" id="JAVEPI010000001">
    <property type="protein sequence ID" value="KAK1445081.1"/>
    <property type="molecule type" value="Genomic_DNA"/>
</dbReference>
<dbReference type="Proteomes" id="UP001230268">
    <property type="component" value="Unassembled WGS sequence"/>
</dbReference>